<dbReference type="Proteomes" id="UP001473302">
    <property type="component" value="Unassembled WGS sequence"/>
</dbReference>
<gene>
    <name evidence="1" type="ORF">MFLAVUS_010983</name>
</gene>
<sequence length="234" mass="27224">MKMSKTNMEKEFLIRWKIEGLMERGKVTLHAKDLGINPRTAMRWWTNGKRKQGQNQEDGSDIVKVKRNKDSFALLEPITPTISCHFNSPGFDEQTKARLNSIAYVKLDDKDDCENEAINNEYARNIDESYNNKYINNYPIAKSFLNDALNQQIEDLLPWMGQHGFDKTNSEDTKKVILVIRLILTDFYANCLKPSPTKSLNERTPFVEYVVPIFKYYSAVYNDLIDGFYVRQNS</sequence>
<name>A0ABP9ZEB6_9FUNG</name>
<reference evidence="1 2" key="1">
    <citation type="submission" date="2024-04" db="EMBL/GenBank/DDBJ databases">
        <title>genome sequences of Mucor flavus KT1a and Helicostylum pulchrum KT1b strains isolated from the surface of a dry-aged beef.</title>
        <authorList>
            <person name="Toyotome T."/>
            <person name="Hosono M."/>
            <person name="Torimaru M."/>
            <person name="Fukuda K."/>
            <person name="Mikami N."/>
        </authorList>
    </citation>
    <scope>NUCLEOTIDE SEQUENCE [LARGE SCALE GENOMIC DNA]</scope>
    <source>
        <strain evidence="1 2">KT1a</strain>
    </source>
</reference>
<evidence type="ECO:0000313" key="2">
    <source>
        <dbReference type="Proteomes" id="UP001473302"/>
    </source>
</evidence>
<keyword evidence="2" id="KW-1185">Reference proteome</keyword>
<comment type="caution">
    <text evidence="1">The sequence shown here is derived from an EMBL/GenBank/DDBJ whole genome shotgun (WGS) entry which is preliminary data.</text>
</comment>
<dbReference type="EMBL" id="BAABUK010000042">
    <property type="protein sequence ID" value="GAA5817437.1"/>
    <property type="molecule type" value="Genomic_DNA"/>
</dbReference>
<proteinExistence type="predicted"/>
<protein>
    <submittedName>
        <fullName evidence="1">Uncharacterized protein</fullName>
    </submittedName>
</protein>
<organism evidence="1 2">
    <name type="scientific">Mucor flavus</name>
    <dbReference type="NCBI Taxonomy" id="439312"/>
    <lineage>
        <taxon>Eukaryota</taxon>
        <taxon>Fungi</taxon>
        <taxon>Fungi incertae sedis</taxon>
        <taxon>Mucoromycota</taxon>
        <taxon>Mucoromycotina</taxon>
        <taxon>Mucoromycetes</taxon>
        <taxon>Mucorales</taxon>
        <taxon>Mucorineae</taxon>
        <taxon>Mucoraceae</taxon>
        <taxon>Mucor</taxon>
    </lineage>
</organism>
<evidence type="ECO:0000313" key="1">
    <source>
        <dbReference type="EMBL" id="GAA5817437.1"/>
    </source>
</evidence>
<accession>A0ABP9ZEB6</accession>